<proteinExistence type="predicted"/>
<dbReference type="RefSeq" id="YP_009609853.1">
    <property type="nucleotide sequence ID" value="NC_041997.1"/>
</dbReference>
<sequence>MLSAVKSCVSRVAKLSKRSSDPDFTTAPWSMTLGFPGTDASIVLHSATPAECKQEAQRLKALGWVATADEPEYKTKFTSP</sequence>
<accession>A0A218M3B1</accession>
<dbReference type="Proteomes" id="UP000224101">
    <property type="component" value="Segment"/>
</dbReference>
<reference evidence="1 2" key="1">
    <citation type="submission" date="2017-08" db="EMBL/GenBank/DDBJ databases">
        <title>Characterization and complete genome sequence of novel bacteriophage infecting the causal agent of bacterial fruit blotch, Acidovorax citrulli.</title>
        <authorList>
            <person name="Midani A.R."/>
            <person name="Park S.-H."/>
            <person name="Choi T.-J."/>
        </authorList>
    </citation>
    <scope>NUCLEOTIDE SEQUENCE [LARGE SCALE GENOMIC DNA]</scope>
</reference>
<dbReference type="EMBL" id="KY979132">
    <property type="protein sequence ID" value="ASD50534.1"/>
    <property type="molecule type" value="Genomic_DNA"/>
</dbReference>
<organism evidence="1 2">
    <name type="scientific">Acidovorax phage ACP17</name>
    <dbReference type="NCBI Taxonomy" id="2010329"/>
    <lineage>
        <taxon>Viruses</taxon>
        <taxon>Duplodnaviria</taxon>
        <taxon>Heunggongvirae</taxon>
        <taxon>Uroviricota</taxon>
        <taxon>Caudoviricetes</taxon>
        <taxon>Busanvirus</taxon>
        <taxon>Busanvirus ACP17</taxon>
    </lineage>
</organism>
<evidence type="ECO:0000313" key="1">
    <source>
        <dbReference type="EMBL" id="ASD50534.1"/>
    </source>
</evidence>
<dbReference type="GeneID" id="40085938"/>
<protein>
    <submittedName>
        <fullName evidence="1">Uncharacterized protein</fullName>
    </submittedName>
</protein>
<dbReference type="KEGG" id="vg:40085938"/>
<keyword evidence="2" id="KW-1185">Reference proteome</keyword>
<evidence type="ECO:0000313" key="2">
    <source>
        <dbReference type="Proteomes" id="UP000224101"/>
    </source>
</evidence>
<name>A0A218M3B1_9CAUD</name>